<accession>Q0VNF4</accession>
<proteinExistence type="predicted"/>
<sequence>MFVVNYFTERPIFSWAFLSLFGRRLRFVKASKTGHWFNALLLFWEYYLDRPFGSFLLQYTVKGANNF</sequence>
<dbReference type="KEGG" id="abo:ABO_1846"/>
<dbReference type="HOGENOM" id="CLU_2802875_0_0_6"/>
<name>Q0VNF4_ALCBS</name>
<gene>
    <name evidence="1" type="ordered locus">ABO_1846</name>
</gene>
<dbReference type="Proteomes" id="UP000008871">
    <property type="component" value="Chromosome"/>
</dbReference>
<dbReference type="EMBL" id="AM286690">
    <property type="protein sequence ID" value="CAL17294.1"/>
    <property type="molecule type" value="Genomic_DNA"/>
</dbReference>
<organism evidence="1 2">
    <name type="scientific">Alcanivorax borkumensis (strain ATCC 700651 / DSM 11573 / NCIMB 13689 / SK2)</name>
    <dbReference type="NCBI Taxonomy" id="393595"/>
    <lineage>
        <taxon>Bacteria</taxon>
        <taxon>Pseudomonadati</taxon>
        <taxon>Pseudomonadota</taxon>
        <taxon>Gammaproteobacteria</taxon>
        <taxon>Oceanospirillales</taxon>
        <taxon>Alcanivoracaceae</taxon>
        <taxon>Alcanivorax</taxon>
    </lineage>
</organism>
<keyword evidence="2" id="KW-1185">Reference proteome</keyword>
<protein>
    <submittedName>
        <fullName evidence="1">Uncharacterized protein</fullName>
    </submittedName>
</protein>
<evidence type="ECO:0000313" key="1">
    <source>
        <dbReference type="EMBL" id="CAL17294.1"/>
    </source>
</evidence>
<evidence type="ECO:0000313" key="2">
    <source>
        <dbReference type="Proteomes" id="UP000008871"/>
    </source>
</evidence>
<dbReference type="AlphaFoldDB" id="Q0VNF4"/>
<reference evidence="1 2" key="1">
    <citation type="journal article" date="2006" name="Nat. Biotechnol.">
        <title>Genome sequence of the ubiquitous hydrocarbon-degrading marine bacterium Alcanivorax borkumensis.</title>
        <authorList>
            <person name="Schneiker S."/>
            <person name="Martins dos Santos V.A.P."/>
            <person name="Bartels D."/>
            <person name="Bekel T."/>
            <person name="Brecht M."/>
            <person name="Buhrmester J."/>
            <person name="Chernikova T.N."/>
            <person name="Denaro R."/>
            <person name="Ferrer M."/>
            <person name="Gertler C."/>
            <person name="Goesmann A."/>
            <person name="Golyshina O.V."/>
            <person name="Kaminski F."/>
            <person name="Khachane A.N."/>
            <person name="Lang S."/>
            <person name="Linke B."/>
            <person name="McHardy A.C."/>
            <person name="Meyer F."/>
            <person name="Nechitaylo T."/>
            <person name="Puehler A."/>
            <person name="Regenhardt D."/>
            <person name="Rupp O."/>
            <person name="Sabirova J.S."/>
            <person name="Selbitschka W."/>
            <person name="Yakimov M.M."/>
            <person name="Timmis K.N."/>
            <person name="Vorhoelter F.-J."/>
            <person name="Weidner S."/>
            <person name="Kaiser O."/>
            <person name="Golyshin P.N."/>
        </authorList>
    </citation>
    <scope>NUCLEOTIDE SEQUENCE [LARGE SCALE GENOMIC DNA]</scope>
    <source>
        <strain evidence="2">ATCC 700651 / DSM 11573 / NCIMB 13689 / SK2</strain>
    </source>
</reference>